<proteinExistence type="predicted"/>
<organism evidence="2 3">
    <name type="scientific">Stephania cephalantha</name>
    <dbReference type="NCBI Taxonomy" id="152367"/>
    <lineage>
        <taxon>Eukaryota</taxon>
        <taxon>Viridiplantae</taxon>
        <taxon>Streptophyta</taxon>
        <taxon>Embryophyta</taxon>
        <taxon>Tracheophyta</taxon>
        <taxon>Spermatophyta</taxon>
        <taxon>Magnoliopsida</taxon>
        <taxon>Ranunculales</taxon>
        <taxon>Menispermaceae</taxon>
        <taxon>Menispermoideae</taxon>
        <taxon>Cissampelideae</taxon>
        <taxon>Stephania</taxon>
    </lineage>
</organism>
<evidence type="ECO:0000313" key="2">
    <source>
        <dbReference type="EMBL" id="KAK9089284.1"/>
    </source>
</evidence>
<comment type="caution">
    <text evidence="2">The sequence shown here is derived from an EMBL/GenBank/DDBJ whole genome shotgun (WGS) entry which is preliminary data.</text>
</comment>
<evidence type="ECO:0000313" key="3">
    <source>
        <dbReference type="Proteomes" id="UP001419268"/>
    </source>
</evidence>
<protein>
    <submittedName>
        <fullName evidence="2">Uncharacterized protein</fullName>
    </submittedName>
</protein>
<gene>
    <name evidence="2" type="ORF">Scep_028366</name>
</gene>
<feature type="compositionally biased region" description="Basic and acidic residues" evidence="1">
    <location>
        <begin position="77"/>
        <end position="86"/>
    </location>
</feature>
<name>A0AAP0E9T6_9MAGN</name>
<dbReference type="EMBL" id="JBBNAG010000012">
    <property type="protein sequence ID" value="KAK9089284.1"/>
    <property type="molecule type" value="Genomic_DNA"/>
</dbReference>
<dbReference type="Proteomes" id="UP001419268">
    <property type="component" value="Unassembled WGS sequence"/>
</dbReference>
<reference evidence="2 3" key="1">
    <citation type="submission" date="2024-01" db="EMBL/GenBank/DDBJ databases">
        <title>Genome assemblies of Stephania.</title>
        <authorList>
            <person name="Yang L."/>
        </authorList>
    </citation>
    <scope>NUCLEOTIDE SEQUENCE [LARGE SCALE GENOMIC DNA]</scope>
    <source>
        <strain evidence="2">JXDWG</strain>
        <tissue evidence="2">Leaf</tissue>
    </source>
</reference>
<accession>A0AAP0E9T6</accession>
<sequence length="86" mass="9373">MAAERLQRRRDNEPTRRAKAVSCREVARCGETTAAQHAATARCTAMRGGNSDSAARRPRETARRSGARAAATMISAWRDDDNSAAR</sequence>
<feature type="region of interest" description="Disordered" evidence="1">
    <location>
        <begin position="42"/>
        <end position="86"/>
    </location>
</feature>
<evidence type="ECO:0000256" key="1">
    <source>
        <dbReference type="SAM" id="MobiDB-lite"/>
    </source>
</evidence>
<keyword evidence="3" id="KW-1185">Reference proteome</keyword>
<dbReference type="AlphaFoldDB" id="A0AAP0E9T6"/>
<feature type="compositionally biased region" description="Basic and acidic residues" evidence="1">
    <location>
        <begin position="54"/>
        <end position="63"/>
    </location>
</feature>